<keyword evidence="1" id="KW-0175">Coiled coil</keyword>
<name>A0A699H161_TANCI</name>
<reference evidence="2" key="1">
    <citation type="journal article" date="2019" name="Sci. Rep.">
        <title>Draft genome of Tanacetum cinerariifolium, the natural source of mosquito coil.</title>
        <authorList>
            <person name="Yamashiro T."/>
            <person name="Shiraishi A."/>
            <person name="Satake H."/>
            <person name="Nakayama K."/>
        </authorList>
    </citation>
    <scope>NUCLEOTIDE SEQUENCE</scope>
</reference>
<evidence type="ECO:0008006" key="3">
    <source>
        <dbReference type="Google" id="ProtNLM"/>
    </source>
</evidence>
<sequence length="482" mass="56006">MGYKKPPPKLTFYKAFFSAQWKFLIHTLVQYVSDKRTAWNEFNCFMASVVICLATGRKSNFSKYIFDSMARNVDIPSKILMYLRFLQVIINTQVDDLTYHNTRYTSPTLTQKVFANIRIVVAELEQDKHTHALEILKLKKRVKKLEKKRRSKHSGFKRLRKVETTQRVESSNDTIVGAQNDASKRGGEIVAIDADKDITLVDMEKDEETLIKMKAEKTKLLDEQIAQRLYDDEVKKAAAREKQEKDDLKRAKVAKINKPVSIAQARKNMIIYLKNMAGYKMKHFRGMNYDKVRPIFKREYKKVQILFKPDKDVEEPKKKRVAEKTLLQESFKKLKAVKVSGSEFTQETPSNDLKEMSEEDIIRVGGITKPYQSFEDVLKGFDKEDLVALWNLVKEKFSTVVPSVDKEKALWVELKRLFEPDADDVPWKLQKKDYPLSNGVMTLMLSAKLQVEEDSEMARDLVMKIFQEDNKPKSRSLDTSSK</sequence>
<comment type="caution">
    <text evidence="2">The sequence shown here is derived from an EMBL/GenBank/DDBJ whole genome shotgun (WGS) entry which is preliminary data.</text>
</comment>
<dbReference type="AlphaFoldDB" id="A0A699H161"/>
<protein>
    <recommendedName>
        <fullName evidence="3">Glutamic acid-rich protein-like</fullName>
    </recommendedName>
</protein>
<evidence type="ECO:0000256" key="1">
    <source>
        <dbReference type="SAM" id="Coils"/>
    </source>
</evidence>
<dbReference type="EMBL" id="BKCJ010068776">
    <property type="protein sequence ID" value="GEW67606.1"/>
    <property type="molecule type" value="Genomic_DNA"/>
</dbReference>
<feature type="coiled-coil region" evidence="1">
    <location>
        <begin position="203"/>
        <end position="251"/>
    </location>
</feature>
<proteinExistence type="predicted"/>
<organism evidence="2">
    <name type="scientific">Tanacetum cinerariifolium</name>
    <name type="common">Dalmatian daisy</name>
    <name type="synonym">Chrysanthemum cinerariifolium</name>
    <dbReference type="NCBI Taxonomy" id="118510"/>
    <lineage>
        <taxon>Eukaryota</taxon>
        <taxon>Viridiplantae</taxon>
        <taxon>Streptophyta</taxon>
        <taxon>Embryophyta</taxon>
        <taxon>Tracheophyta</taxon>
        <taxon>Spermatophyta</taxon>
        <taxon>Magnoliopsida</taxon>
        <taxon>eudicotyledons</taxon>
        <taxon>Gunneridae</taxon>
        <taxon>Pentapetalae</taxon>
        <taxon>asterids</taxon>
        <taxon>campanulids</taxon>
        <taxon>Asterales</taxon>
        <taxon>Asteraceae</taxon>
        <taxon>Asteroideae</taxon>
        <taxon>Anthemideae</taxon>
        <taxon>Anthemidinae</taxon>
        <taxon>Tanacetum</taxon>
    </lineage>
</organism>
<accession>A0A699H161</accession>
<evidence type="ECO:0000313" key="2">
    <source>
        <dbReference type="EMBL" id="GEW67606.1"/>
    </source>
</evidence>
<gene>
    <name evidence="2" type="ORF">Tci_239582</name>
</gene>
<feature type="coiled-coil region" evidence="1">
    <location>
        <begin position="121"/>
        <end position="148"/>
    </location>
</feature>